<dbReference type="Gene3D" id="3.30.420.40">
    <property type="match status" value="2"/>
</dbReference>
<dbReference type="RefSeq" id="WP_033518963.1">
    <property type="nucleotide sequence ID" value="NZ_CAJPMS010000007.1"/>
</dbReference>
<keyword evidence="2" id="KW-0808">Transferase</keyword>
<comment type="caution">
    <text evidence="2">The sequence shown here is derived from an EMBL/GenBank/DDBJ whole genome shotgun (WGS) entry which is preliminary data.</text>
</comment>
<protein>
    <submittedName>
        <fullName evidence="2">NagC family transcriptional regulator</fullName>
        <ecNumber evidence="2">2.7.1.2</ecNumber>
    </submittedName>
</protein>
<dbReference type="GeneID" id="85166256"/>
<dbReference type="Proteomes" id="UP000029033">
    <property type="component" value="Unassembled WGS sequence"/>
</dbReference>
<dbReference type="InterPro" id="IPR000600">
    <property type="entry name" value="ROK"/>
</dbReference>
<evidence type="ECO:0000313" key="2">
    <source>
        <dbReference type="EMBL" id="KFI94509.1"/>
    </source>
</evidence>
<keyword evidence="3" id="KW-1185">Reference proteome</keyword>
<dbReference type="SUPFAM" id="SSF53067">
    <property type="entry name" value="Actin-like ATPase domain"/>
    <property type="match status" value="1"/>
</dbReference>
<dbReference type="EMBL" id="JGZO01000007">
    <property type="protein sequence ID" value="KFI94509.1"/>
    <property type="molecule type" value="Genomic_DNA"/>
</dbReference>
<gene>
    <name evidence="2" type="ORF">BSCA_1720</name>
</gene>
<dbReference type="Pfam" id="PF00480">
    <property type="entry name" value="ROK"/>
    <property type="match status" value="1"/>
</dbReference>
<dbReference type="STRING" id="158787.BSCA_1720"/>
<dbReference type="GO" id="GO:0004340">
    <property type="term" value="F:glucokinase activity"/>
    <property type="evidence" value="ECO:0007669"/>
    <property type="project" value="UniProtKB-EC"/>
</dbReference>
<dbReference type="eggNOG" id="COG1940">
    <property type="taxonomic scope" value="Bacteria"/>
</dbReference>
<evidence type="ECO:0000256" key="1">
    <source>
        <dbReference type="ARBA" id="ARBA00006479"/>
    </source>
</evidence>
<name>A0A087DG59_9BIFI</name>
<dbReference type="AlphaFoldDB" id="A0A087DG59"/>
<comment type="similarity">
    <text evidence="1">Belongs to the ROK (NagC/XylR) family.</text>
</comment>
<proteinExistence type="inferred from homology"/>
<dbReference type="PANTHER" id="PTHR18964">
    <property type="entry name" value="ROK (REPRESSOR, ORF, KINASE) FAMILY"/>
    <property type="match status" value="1"/>
</dbReference>
<evidence type="ECO:0000313" key="3">
    <source>
        <dbReference type="Proteomes" id="UP000029033"/>
    </source>
</evidence>
<dbReference type="EC" id="2.7.1.2" evidence="2"/>
<organism evidence="2 3">
    <name type="scientific">Bifidobacterium scardovii</name>
    <dbReference type="NCBI Taxonomy" id="158787"/>
    <lineage>
        <taxon>Bacteria</taxon>
        <taxon>Bacillati</taxon>
        <taxon>Actinomycetota</taxon>
        <taxon>Actinomycetes</taxon>
        <taxon>Bifidobacteriales</taxon>
        <taxon>Bifidobacteriaceae</taxon>
        <taxon>Bifidobacterium</taxon>
    </lineage>
</organism>
<dbReference type="InterPro" id="IPR043129">
    <property type="entry name" value="ATPase_NBD"/>
</dbReference>
<dbReference type="OrthoDB" id="8772678at2"/>
<dbReference type="PANTHER" id="PTHR18964:SF149">
    <property type="entry name" value="BIFUNCTIONAL UDP-N-ACETYLGLUCOSAMINE 2-EPIMERASE_N-ACETYLMANNOSAMINE KINASE"/>
    <property type="match status" value="1"/>
</dbReference>
<sequence>MTPIQQSGAEPGYRVGVDVGGTKIEAALVSPDGEIVASRRIPARRGGDRLVDDVTAIVRDVAGDRLAGVRAVGIGTPGQVDSAAGRIANVVNLGIDTLELGPLVSGRLGVPVHVDNDVNAAALGAARSVVGSDLTGTIAFLNFGTGLAAGILIDGELQHGFSGAAGEIGHIPVDPNRLPCQCGQRGCLETVCSGASVGRLWPTENGAPPMPDLIRAAHAGDEHAVEVLGKVAHAMVDTIQILAQSVDPRIIILGGGMAKTGEPLVEVIAGELSVREAACPFLAGLHLGERLRLAPQDRPTAALGAALA</sequence>
<reference evidence="2 3" key="1">
    <citation type="submission" date="2014-03" db="EMBL/GenBank/DDBJ databases">
        <title>Genomics of Bifidobacteria.</title>
        <authorList>
            <person name="Ventura M."/>
            <person name="Milani C."/>
            <person name="Lugli G.A."/>
        </authorList>
    </citation>
    <scope>NUCLEOTIDE SEQUENCE [LARGE SCALE GENOMIC DNA]</scope>
    <source>
        <strain evidence="2 3">LMG 21589</strain>
    </source>
</reference>
<accession>A0A087DG59</accession>